<dbReference type="Proteomes" id="UP000007517">
    <property type="component" value="Chromosome"/>
</dbReference>
<gene>
    <name evidence="1" type="ordered locus">BLASA_3323</name>
</gene>
<dbReference type="HOGENOM" id="CLU_106514_0_0_11"/>
<proteinExistence type="predicted"/>
<dbReference type="AlphaFoldDB" id="H6RRB1"/>
<dbReference type="KEGG" id="bsd:BLASA_3323"/>
<reference evidence="2" key="2">
    <citation type="submission" date="2012-02" db="EMBL/GenBank/DDBJ databases">
        <title>Complete genome sequence of Blastococcus saxobsidens strain DD2.</title>
        <authorList>
            <person name="Genoscope."/>
        </authorList>
    </citation>
    <scope>NUCLEOTIDE SEQUENCE [LARGE SCALE GENOMIC DNA]</scope>
    <source>
        <strain evidence="2">DD2</strain>
    </source>
</reference>
<evidence type="ECO:0000313" key="2">
    <source>
        <dbReference type="Proteomes" id="UP000007517"/>
    </source>
</evidence>
<dbReference type="Gene3D" id="3.30.530.20">
    <property type="match status" value="1"/>
</dbReference>
<dbReference type="eggNOG" id="COG3832">
    <property type="taxonomic scope" value="Bacteria"/>
</dbReference>
<dbReference type="Pfam" id="PF10604">
    <property type="entry name" value="Polyketide_cyc2"/>
    <property type="match status" value="1"/>
</dbReference>
<organism evidence="1 2">
    <name type="scientific">Blastococcus saxobsidens (strain DD2)</name>
    <dbReference type="NCBI Taxonomy" id="1146883"/>
    <lineage>
        <taxon>Bacteria</taxon>
        <taxon>Bacillati</taxon>
        <taxon>Actinomycetota</taxon>
        <taxon>Actinomycetes</taxon>
        <taxon>Geodermatophilales</taxon>
        <taxon>Geodermatophilaceae</taxon>
        <taxon>Blastococcus</taxon>
    </lineage>
</organism>
<dbReference type="CDD" id="cd07812">
    <property type="entry name" value="SRPBCC"/>
    <property type="match status" value="1"/>
</dbReference>
<dbReference type="SUPFAM" id="SSF55961">
    <property type="entry name" value="Bet v1-like"/>
    <property type="match status" value="1"/>
</dbReference>
<sequence length="162" mass="18145">MRYADGPTVEVRVLVDAPVAEVWALVSDIGTPVRFSAELQEVRWLDEERFVGRSAHPAIGEWETTCTVVAHQPERAFGWVVGDPAHPSAEWRFALEPDGARTVLRQWMRMGPARSGLSTAIEAHPDKEERIVARRLEEHRANMQTTVDGIRDMAEARQAPPA</sequence>
<dbReference type="InterPro" id="IPR023393">
    <property type="entry name" value="START-like_dom_sf"/>
</dbReference>
<evidence type="ECO:0000313" key="1">
    <source>
        <dbReference type="EMBL" id="CCG04191.1"/>
    </source>
</evidence>
<dbReference type="InterPro" id="IPR019587">
    <property type="entry name" value="Polyketide_cyclase/dehydratase"/>
</dbReference>
<dbReference type="STRING" id="1146883.BLASA_3323"/>
<keyword evidence="2" id="KW-1185">Reference proteome</keyword>
<reference evidence="1 2" key="1">
    <citation type="journal article" date="2012" name="J. Bacteriol.">
        <title>Genome Sequence of Blastococcus saxobsidens DD2, a Stone-Inhabiting Bacterium.</title>
        <authorList>
            <person name="Chouaia B."/>
            <person name="Crotti E."/>
            <person name="Brusetti L."/>
            <person name="Daffonchio D."/>
            <person name="Essoussi I."/>
            <person name="Nouioui I."/>
            <person name="Sbissi I."/>
            <person name="Ghodhbane-Gtari F."/>
            <person name="Gtari M."/>
            <person name="Vacherie B."/>
            <person name="Barbe V."/>
            <person name="Medigue C."/>
            <person name="Gury J."/>
            <person name="Pujic P."/>
            <person name="Normand P."/>
        </authorList>
    </citation>
    <scope>NUCLEOTIDE SEQUENCE [LARGE SCALE GENOMIC DNA]</scope>
    <source>
        <strain evidence="1 2">DD2</strain>
    </source>
</reference>
<dbReference type="EMBL" id="FO117623">
    <property type="protein sequence ID" value="CCG04191.1"/>
    <property type="molecule type" value="Genomic_DNA"/>
</dbReference>
<dbReference type="OrthoDB" id="191189at2"/>
<protein>
    <submittedName>
        <fullName evidence="1">Putative cyclase/dehydrase</fullName>
    </submittedName>
</protein>
<accession>H6RRB1</accession>
<name>H6RRB1_BLASD</name>